<organism evidence="1 2">
    <name type="scientific">Catenulispora acidiphila (strain DSM 44928 / JCM 14897 / NBRC 102108 / NRRL B-24433 / ID139908)</name>
    <dbReference type="NCBI Taxonomy" id="479433"/>
    <lineage>
        <taxon>Bacteria</taxon>
        <taxon>Bacillati</taxon>
        <taxon>Actinomycetota</taxon>
        <taxon>Actinomycetes</taxon>
        <taxon>Catenulisporales</taxon>
        <taxon>Catenulisporaceae</taxon>
        <taxon>Catenulispora</taxon>
    </lineage>
</organism>
<dbReference type="OrthoDB" id="4247883at2"/>
<dbReference type="Gene3D" id="1.10.287.1060">
    <property type="entry name" value="ESAT-6-like"/>
    <property type="match status" value="1"/>
</dbReference>
<dbReference type="EMBL" id="CP001700">
    <property type="protein sequence ID" value="ACU77351.1"/>
    <property type="molecule type" value="Genomic_DNA"/>
</dbReference>
<keyword evidence="2" id="KW-1185">Reference proteome</keyword>
<dbReference type="InParanoid" id="C7PYM9"/>
<reference evidence="1 2" key="1">
    <citation type="journal article" date="2009" name="Stand. Genomic Sci.">
        <title>Complete genome sequence of Catenulispora acidiphila type strain (ID 139908).</title>
        <authorList>
            <person name="Copeland A."/>
            <person name="Lapidus A."/>
            <person name="Glavina Del Rio T."/>
            <person name="Nolan M."/>
            <person name="Lucas S."/>
            <person name="Chen F."/>
            <person name="Tice H."/>
            <person name="Cheng J.F."/>
            <person name="Bruce D."/>
            <person name="Goodwin L."/>
            <person name="Pitluck S."/>
            <person name="Mikhailova N."/>
            <person name="Pati A."/>
            <person name="Ivanova N."/>
            <person name="Mavromatis K."/>
            <person name="Chen A."/>
            <person name="Palaniappan K."/>
            <person name="Chain P."/>
            <person name="Land M."/>
            <person name="Hauser L."/>
            <person name="Chang Y.J."/>
            <person name="Jeffries C.D."/>
            <person name="Chertkov O."/>
            <person name="Brettin T."/>
            <person name="Detter J.C."/>
            <person name="Han C."/>
            <person name="Ali Z."/>
            <person name="Tindall B.J."/>
            <person name="Goker M."/>
            <person name="Bristow J."/>
            <person name="Eisen J.A."/>
            <person name="Markowitz V."/>
            <person name="Hugenholtz P."/>
            <person name="Kyrpides N.C."/>
            <person name="Klenk H.P."/>
        </authorList>
    </citation>
    <scope>NUCLEOTIDE SEQUENCE [LARGE SCALE GENOMIC DNA]</scope>
    <source>
        <strain evidence="2">DSM 44928 / JCM 14897 / NBRC 102108 / NRRL B-24433 / ID139908</strain>
    </source>
</reference>
<dbReference type="HOGENOM" id="CLU_142297_2_1_11"/>
<evidence type="ECO:0000313" key="2">
    <source>
        <dbReference type="Proteomes" id="UP000000851"/>
    </source>
</evidence>
<sequence>MTGGGFTVVPSEVQTNGGEFAAVADQVRAVQTTLLAKLNAEGACWGNDEAGAQVAKTYVEPAMKALQQMDDVDGGVSAMAEATASWGKSYQSVENA</sequence>
<protein>
    <recommendedName>
        <fullName evidence="3">WXG100 family type VII secretion target</fullName>
    </recommendedName>
</protein>
<proteinExistence type="predicted"/>
<evidence type="ECO:0000313" key="1">
    <source>
        <dbReference type="EMBL" id="ACU77351.1"/>
    </source>
</evidence>
<dbReference type="AlphaFoldDB" id="C7PYM9"/>
<accession>C7PYM9</accession>
<name>C7PYM9_CATAD</name>
<dbReference type="RefSeq" id="WP_015797076.1">
    <property type="nucleotide sequence ID" value="NC_013131.1"/>
</dbReference>
<gene>
    <name evidence="1" type="ordered locus">Caci_8528</name>
</gene>
<dbReference type="Proteomes" id="UP000000851">
    <property type="component" value="Chromosome"/>
</dbReference>
<dbReference type="KEGG" id="cai:Caci_8528"/>
<dbReference type="STRING" id="479433.Caci_8528"/>
<evidence type="ECO:0008006" key="3">
    <source>
        <dbReference type="Google" id="ProtNLM"/>
    </source>
</evidence>